<proteinExistence type="inferred from homology"/>
<evidence type="ECO:0000259" key="24">
    <source>
        <dbReference type="PROSITE" id="PS50103"/>
    </source>
</evidence>
<dbReference type="InterPro" id="IPR000489">
    <property type="entry name" value="Pterin-binding_dom"/>
</dbReference>
<dbReference type="Gene3D" id="3.30.70.270">
    <property type="match status" value="1"/>
</dbReference>
<keyword evidence="32" id="KW-1185">Reference proteome</keyword>
<feature type="compositionally biased region" description="Low complexity" evidence="23">
    <location>
        <begin position="128"/>
        <end position="141"/>
    </location>
</feature>
<evidence type="ECO:0000256" key="12">
    <source>
        <dbReference type="ARBA" id="ARBA00022737"/>
    </source>
</evidence>
<dbReference type="Pfam" id="PF02607">
    <property type="entry name" value="B12-binding_2"/>
    <property type="match status" value="1"/>
</dbReference>
<evidence type="ECO:0000256" key="16">
    <source>
        <dbReference type="ARBA" id="ARBA00023172"/>
    </source>
</evidence>
<evidence type="ECO:0000256" key="1">
    <source>
        <dbReference type="ARBA" id="ARBA00001947"/>
    </source>
</evidence>
<dbReference type="InterPro" id="IPR033706">
    <property type="entry name" value="Met_synthase_B12-bd"/>
</dbReference>
<dbReference type="InterPro" id="IPR011010">
    <property type="entry name" value="DNA_brk_join_enz"/>
</dbReference>
<evidence type="ECO:0000256" key="5">
    <source>
        <dbReference type="ARBA" id="ARBA00012032"/>
    </source>
</evidence>
<comment type="cofactor">
    <cofactor evidence="1 20">
        <name>Zn(2+)</name>
        <dbReference type="ChEBI" id="CHEBI:29105"/>
    </cofactor>
</comment>
<evidence type="ECO:0000256" key="18">
    <source>
        <dbReference type="ARBA" id="ARBA00030163"/>
    </source>
</evidence>
<reference evidence="33" key="1">
    <citation type="submission" date="2016-11" db="UniProtKB">
        <authorList>
            <consortium name="WormBaseParasite"/>
        </authorList>
    </citation>
    <scope>IDENTIFICATION</scope>
</reference>
<feature type="domain" description="B12-binding" evidence="30">
    <location>
        <begin position="2087"/>
        <end position="2223"/>
    </location>
</feature>
<dbReference type="FunFam" id="3.20.20.20:FF:000002">
    <property type="entry name" value="Methionine synthase"/>
    <property type="match status" value="1"/>
</dbReference>
<dbReference type="Gene3D" id="1.10.288.10">
    <property type="entry name" value="Cobalamin-dependent Methionine Synthase, domain 2"/>
    <property type="match status" value="1"/>
</dbReference>
<dbReference type="InterPro" id="IPR000571">
    <property type="entry name" value="Znf_CCCH"/>
</dbReference>
<evidence type="ECO:0000313" key="33">
    <source>
        <dbReference type="WBParaSite" id="maker-uti_cns_0004007-snap-gene-0.5-mRNA-1"/>
    </source>
</evidence>
<dbReference type="GO" id="GO:0015074">
    <property type="term" value="P:DNA integration"/>
    <property type="evidence" value="ECO:0007669"/>
    <property type="project" value="InterPro"/>
</dbReference>
<dbReference type="GO" id="GO:0050667">
    <property type="term" value="P:homocysteine metabolic process"/>
    <property type="evidence" value="ECO:0007669"/>
    <property type="project" value="TreeGrafter"/>
</dbReference>
<dbReference type="PROSITE" id="PS50800">
    <property type="entry name" value="SAP"/>
    <property type="match status" value="1"/>
</dbReference>
<dbReference type="Gene3D" id="1.10.720.30">
    <property type="entry name" value="SAP domain"/>
    <property type="match status" value="1"/>
</dbReference>
<dbReference type="PROSITE" id="PS50878">
    <property type="entry name" value="RT_POL"/>
    <property type="match status" value="1"/>
</dbReference>
<keyword evidence="16" id="KW-0233">DNA recombination</keyword>
<dbReference type="Pfam" id="PF02965">
    <property type="entry name" value="Met_synt_B12"/>
    <property type="match status" value="1"/>
</dbReference>
<dbReference type="NCBIfam" id="TIGR02082">
    <property type="entry name" value="metH"/>
    <property type="match status" value="1"/>
</dbReference>
<dbReference type="SUPFAM" id="SSF52242">
    <property type="entry name" value="Cobalamin (vitamin B12)-binding domain"/>
    <property type="match status" value="1"/>
</dbReference>
<evidence type="ECO:0000256" key="14">
    <source>
        <dbReference type="ARBA" id="ARBA00023125"/>
    </source>
</evidence>
<dbReference type="GO" id="GO:0008705">
    <property type="term" value="F:methionine synthase activity"/>
    <property type="evidence" value="ECO:0007669"/>
    <property type="project" value="UniProtKB-EC"/>
</dbReference>
<evidence type="ECO:0000256" key="10">
    <source>
        <dbReference type="ARBA" id="ARBA00022691"/>
    </source>
</evidence>
<evidence type="ECO:0000256" key="3">
    <source>
        <dbReference type="ARBA" id="ARBA00005178"/>
    </source>
</evidence>
<keyword evidence="8" id="KW-0846">Cobalamin</keyword>
<dbReference type="SUPFAM" id="SSF47644">
    <property type="entry name" value="Methionine synthase domain"/>
    <property type="match status" value="1"/>
</dbReference>
<dbReference type="Pfam" id="PF02310">
    <property type="entry name" value="B12-binding"/>
    <property type="match status" value="1"/>
</dbReference>
<dbReference type="InterPro" id="IPR000477">
    <property type="entry name" value="RT_dom"/>
</dbReference>
<keyword evidence="10" id="KW-0949">S-adenosyl-L-methionine</keyword>
<dbReference type="InterPro" id="IPR011822">
    <property type="entry name" value="MetH"/>
</dbReference>
<dbReference type="GO" id="GO:0032259">
    <property type="term" value="P:methylation"/>
    <property type="evidence" value="ECO:0007669"/>
    <property type="project" value="UniProtKB-KW"/>
</dbReference>
<dbReference type="PANTHER" id="PTHR45833:SF1">
    <property type="entry name" value="METHIONINE SYNTHASE"/>
    <property type="match status" value="1"/>
</dbReference>
<dbReference type="PROSITE" id="PS50970">
    <property type="entry name" value="HCY"/>
    <property type="match status" value="1"/>
</dbReference>
<evidence type="ECO:0000256" key="2">
    <source>
        <dbReference type="ARBA" id="ARBA00001956"/>
    </source>
</evidence>
<dbReference type="InterPro" id="IPR003034">
    <property type="entry name" value="SAP_dom"/>
</dbReference>
<evidence type="ECO:0000256" key="19">
    <source>
        <dbReference type="ARBA" id="ARBA00031040"/>
    </source>
</evidence>
<dbReference type="GO" id="GO:0003677">
    <property type="term" value="F:DNA binding"/>
    <property type="evidence" value="ECO:0007669"/>
    <property type="project" value="UniProtKB-KW"/>
</dbReference>
<protein>
    <recommendedName>
        <fullName evidence="5">methionine synthase</fullName>
        <ecNumber evidence="5">2.1.1.13</ecNumber>
    </recommendedName>
    <alternativeName>
        <fullName evidence="19">5-methyltetrahydrofolate--homocysteine methyltransferase</fullName>
    </alternativeName>
    <alternativeName>
        <fullName evidence="18">Vitamin-B12 dependent methionine synthase</fullName>
    </alternativeName>
</protein>
<keyword evidence="17" id="KW-0170">Cobalt</keyword>
<dbReference type="SUPFAM" id="SSF56672">
    <property type="entry name" value="DNA/RNA polymerases"/>
    <property type="match status" value="1"/>
</dbReference>
<evidence type="ECO:0000256" key="11">
    <source>
        <dbReference type="ARBA" id="ARBA00022723"/>
    </source>
</evidence>
<dbReference type="Pfam" id="PF00078">
    <property type="entry name" value="RVT_1"/>
    <property type="match status" value="1"/>
</dbReference>
<dbReference type="InterPro" id="IPR037010">
    <property type="entry name" value="VitB12-dep_Met_synth_activ_sf"/>
</dbReference>
<feature type="compositionally biased region" description="Low complexity" evidence="23">
    <location>
        <begin position="170"/>
        <end position="179"/>
    </location>
</feature>
<dbReference type="Gene3D" id="3.10.196.10">
    <property type="entry name" value="Vitamin B12-dependent methionine synthase, activation domain"/>
    <property type="match status" value="1"/>
</dbReference>
<dbReference type="PROSITE" id="PS50103">
    <property type="entry name" value="ZF_C3H1"/>
    <property type="match status" value="1"/>
</dbReference>
<evidence type="ECO:0000256" key="8">
    <source>
        <dbReference type="ARBA" id="ARBA00022628"/>
    </source>
</evidence>
<comment type="pathway">
    <text evidence="3">Amino-acid biosynthesis; L-methionine biosynthesis via de novo pathway; L-methionine from L-homocysteine (MetH route): step 1/1.</text>
</comment>
<dbReference type="PROSITE" id="PS50972">
    <property type="entry name" value="PTERIN_BINDING"/>
    <property type="match status" value="1"/>
</dbReference>
<dbReference type="Gene3D" id="3.20.20.330">
    <property type="entry name" value="Homocysteine-binding-like domain"/>
    <property type="match status" value="1"/>
</dbReference>
<dbReference type="SUPFAM" id="SSF56349">
    <property type="entry name" value="DNA breaking-rejoining enzymes"/>
    <property type="match status" value="1"/>
</dbReference>
<feature type="domain" description="AdoMet activation" evidence="29">
    <location>
        <begin position="2200"/>
        <end position="2520"/>
    </location>
</feature>
<dbReference type="GO" id="GO:0006310">
    <property type="term" value="P:DNA recombination"/>
    <property type="evidence" value="ECO:0007669"/>
    <property type="project" value="UniProtKB-KW"/>
</dbReference>
<dbReference type="InterPro" id="IPR013762">
    <property type="entry name" value="Integrase-like_cat_sf"/>
</dbReference>
<evidence type="ECO:0000259" key="26">
    <source>
        <dbReference type="PROSITE" id="PS50878"/>
    </source>
</evidence>
<feature type="domain" description="Reverse transcriptase" evidence="26">
    <location>
        <begin position="517"/>
        <end position="711"/>
    </location>
</feature>
<dbReference type="InterPro" id="IPR011005">
    <property type="entry name" value="Dihydropteroate_synth-like_sf"/>
</dbReference>
<name>A0A1I8H270_9PLAT</name>
<dbReference type="SUPFAM" id="SSF68906">
    <property type="entry name" value="SAP domain"/>
    <property type="match status" value="1"/>
</dbReference>
<feature type="domain" description="Pterin-binding" evidence="28">
    <location>
        <begin position="1681"/>
        <end position="1942"/>
    </location>
</feature>
<dbReference type="PROSITE" id="PS50974">
    <property type="entry name" value="ADOMET_ACTIVATION"/>
    <property type="match status" value="1"/>
</dbReference>
<dbReference type="UniPathway" id="UPA00051">
    <property type="reaction ID" value="UER00081"/>
</dbReference>
<evidence type="ECO:0000256" key="17">
    <source>
        <dbReference type="ARBA" id="ARBA00023285"/>
    </source>
</evidence>
<comment type="cofactor">
    <cofactor evidence="2">
        <name>methylcob(III)alamin</name>
        <dbReference type="ChEBI" id="CHEBI:28115"/>
    </cofactor>
</comment>
<dbReference type="Pfam" id="PF02574">
    <property type="entry name" value="S-methyl_trans"/>
    <property type="match status" value="1"/>
</dbReference>
<dbReference type="CDD" id="cd02069">
    <property type="entry name" value="methionine_synthase_B12_BD"/>
    <property type="match status" value="1"/>
</dbReference>
<evidence type="ECO:0000259" key="30">
    <source>
        <dbReference type="PROSITE" id="PS51332"/>
    </source>
</evidence>
<evidence type="ECO:0000256" key="21">
    <source>
        <dbReference type="PROSITE-ProRule" id="PRU00346"/>
    </source>
</evidence>
<dbReference type="InterPro" id="IPR050554">
    <property type="entry name" value="Met_Synthase/Corrinoid"/>
</dbReference>
<dbReference type="EC" id="2.1.1.13" evidence="5"/>
<dbReference type="InterPro" id="IPR003759">
    <property type="entry name" value="Cbl-bd_cap"/>
</dbReference>
<dbReference type="Gene3D" id="3.10.10.10">
    <property type="entry name" value="HIV Type 1 Reverse Transcriptase, subunit A, domain 1"/>
    <property type="match status" value="1"/>
</dbReference>
<feature type="binding site" evidence="20">
    <location>
        <position position="1571"/>
    </location>
    <ligand>
        <name>Zn(2+)</name>
        <dbReference type="ChEBI" id="CHEBI:29105"/>
    </ligand>
</feature>
<dbReference type="GO" id="GO:0005829">
    <property type="term" value="C:cytosol"/>
    <property type="evidence" value="ECO:0007669"/>
    <property type="project" value="TreeGrafter"/>
</dbReference>
<keyword evidence="9 21" id="KW-0808">Transferase</keyword>
<feature type="domain" description="B12-binding N-terminal" evidence="31">
    <location>
        <begin position="1976"/>
        <end position="2073"/>
    </location>
</feature>
<dbReference type="FunFam" id="3.40.50.280:FF:000001">
    <property type="entry name" value="Methionine synthase"/>
    <property type="match status" value="1"/>
</dbReference>
<evidence type="ECO:0000256" key="7">
    <source>
        <dbReference type="ARBA" id="ARBA00022605"/>
    </source>
</evidence>
<dbReference type="InterPro" id="IPR036724">
    <property type="entry name" value="Cobalamin-bd_sf"/>
</dbReference>
<dbReference type="FunFam" id="3.20.20.330:FF:000001">
    <property type="entry name" value="Methionine synthase"/>
    <property type="match status" value="1"/>
</dbReference>
<dbReference type="InterPro" id="IPR043128">
    <property type="entry name" value="Rev_trsase/Diguanyl_cyclase"/>
</dbReference>
<dbReference type="GO" id="GO:0046653">
    <property type="term" value="P:tetrahydrofolate metabolic process"/>
    <property type="evidence" value="ECO:0007669"/>
    <property type="project" value="TreeGrafter"/>
</dbReference>
<keyword evidence="11 22" id="KW-0479">Metal-binding</keyword>
<accession>A0A1I8H270</accession>
<evidence type="ECO:0000256" key="4">
    <source>
        <dbReference type="ARBA" id="ARBA00010398"/>
    </source>
</evidence>
<dbReference type="Gene3D" id="3.40.50.280">
    <property type="entry name" value="Cobalamin-binding domain"/>
    <property type="match status" value="1"/>
</dbReference>
<feature type="domain" description="C3H1-type" evidence="24">
    <location>
        <begin position="374"/>
        <end position="401"/>
    </location>
</feature>
<dbReference type="WBParaSite" id="maker-uti_cns_0004007-snap-gene-0.5-mRNA-1">
    <property type="protein sequence ID" value="maker-uti_cns_0004007-snap-gene-0.5-mRNA-1"/>
    <property type="gene ID" value="maker-uti_cns_0004007-snap-gene-0.5"/>
</dbReference>
<dbReference type="InterPro" id="IPR006158">
    <property type="entry name" value="Cobalamin-bd"/>
</dbReference>
<evidence type="ECO:0000256" key="15">
    <source>
        <dbReference type="ARBA" id="ARBA00023167"/>
    </source>
</evidence>
<evidence type="ECO:0000256" key="13">
    <source>
        <dbReference type="ARBA" id="ARBA00022833"/>
    </source>
</evidence>
<evidence type="ECO:0000256" key="22">
    <source>
        <dbReference type="PROSITE-ProRule" id="PRU00723"/>
    </source>
</evidence>
<dbReference type="Pfam" id="PF02037">
    <property type="entry name" value="SAP"/>
    <property type="match status" value="1"/>
</dbReference>
<dbReference type="InterPro" id="IPR043502">
    <property type="entry name" value="DNA/RNA_pol_sf"/>
</dbReference>
<dbReference type="InterPro" id="IPR003726">
    <property type="entry name" value="HCY_dom"/>
</dbReference>
<feature type="region of interest" description="Disordered" evidence="23">
    <location>
        <begin position="170"/>
        <end position="191"/>
    </location>
</feature>
<dbReference type="InterPro" id="IPR010998">
    <property type="entry name" value="Integrase_recombinase_N"/>
</dbReference>
<dbReference type="SMART" id="SM01018">
    <property type="entry name" value="B12-binding_2"/>
    <property type="match status" value="1"/>
</dbReference>
<evidence type="ECO:0000256" key="20">
    <source>
        <dbReference type="PROSITE-ProRule" id="PRU00333"/>
    </source>
</evidence>
<keyword evidence="12" id="KW-0677">Repeat</keyword>
<feature type="zinc finger region" description="C3H1-type" evidence="22">
    <location>
        <begin position="374"/>
        <end position="401"/>
    </location>
</feature>
<dbReference type="PROSITE" id="PS51332">
    <property type="entry name" value="B12_BINDING"/>
    <property type="match status" value="1"/>
</dbReference>
<evidence type="ECO:0000259" key="28">
    <source>
        <dbReference type="PROSITE" id="PS50972"/>
    </source>
</evidence>
<dbReference type="SUPFAM" id="SSF56507">
    <property type="entry name" value="Methionine synthase activation domain-like"/>
    <property type="match status" value="1"/>
</dbReference>
<feature type="domain" description="SAP" evidence="25">
    <location>
        <begin position="71"/>
        <end position="105"/>
    </location>
</feature>
<feature type="binding site" evidence="20">
    <location>
        <position position="1635"/>
    </location>
    <ligand>
        <name>Zn(2+)</name>
        <dbReference type="ChEBI" id="CHEBI:29105"/>
    </ligand>
</feature>
<dbReference type="CDD" id="cd09275">
    <property type="entry name" value="RNase_HI_RT_DIRS1"/>
    <property type="match status" value="1"/>
</dbReference>
<feature type="region of interest" description="Disordered" evidence="23">
    <location>
        <begin position="109"/>
        <end position="141"/>
    </location>
</feature>
<dbReference type="InterPro" id="IPR036589">
    <property type="entry name" value="HCY_dom_sf"/>
</dbReference>
<comment type="similarity">
    <text evidence="4">Belongs to the vitamin-B12 dependent methionine synthase family.</text>
</comment>
<dbReference type="GO" id="GO:0008270">
    <property type="term" value="F:zinc ion binding"/>
    <property type="evidence" value="ECO:0007669"/>
    <property type="project" value="UniProtKB-KW"/>
</dbReference>
<dbReference type="CDD" id="cd00740">
    <property type="entry name" value="MeTr"/>
    <property type="match status" value="1"/>
</dbReference>
<dbReference type="SUPFAM" id="SSF51717">
    <property type="entry name" value="Dihydropteroate synthetase-like"/>
    <property type="match status" value="1"/>
</dbReference>
<keyword evidence="22" id="KW-0863">Zinc-finger</keyword>
<organism evidence="32 33">
    <name type="scientific">Macrostomum lignano</name>
    <dbReference type="NCBI Taxonomy" id="282301"/>
    <lineage>
        <taxon>Eukaryota</taxon>
        <taxon>Metazoa</taxon>
        <taxon>Spiralia</taxon>
        <taxon>Lophotrochozoa</taxon>
        <taxon>Platyhelminthes</taxon>
        <taxon>Rhabditophora</taxon>
        <taxon>Macrostomorpha</taxon>
        <taxon>Macrostomida</taxon>
        <taxon>Macrostomidae</taxon>
        <taxon>Macrostomum</taxon>
    </lineage>
</organism>
<sequence length="2520" mass="276666">NIRSGKFSGCQGSSTKGDLAPYIRLSPLSLSLPKLFPELSSMSYTDVIASPNSTGNWFSILAATTAMSASPKRLTVRQLKAELRNRGLPTTGRKQQLAKRLSTALGLEQADEDFNNSEMTSAPDAEDGIGSAGEAPPGAGSDRLAALRQEVELLELQVLEGRRRDLQQQLHTQQRLTAQPQPASSSGEHNAHASLQLPEVFESGMREAAQLQAANCQAPTRKLHLVRDHIKLARGSGSASQEQLIATMENGSLTFRKQEPKLSSISAGQWIAANSIILQKLIKEKLPVAAGSTDGLLTDVLGYLDYNRKIGELLAADYPESVIWEFDEDYRRLVAESGMAWGEEPPQLYHKHLNAPRNLRFTFAKQPSQQQIPAATRPICLRFNSESGCNRQNCKFRHVCKIQGCLAAHPAHAHTQSPQSFLTGQLPGHVTGATDCSAFNSDFSAFTSSLPISSDLQPDAWSALLSDDPDRDFLMQGVVNGFALTNAGQPPLTSSKNHASALLHRSAVEAQVEEELRLGRYIRWSGPIKINPIGALPKSDGRVRLIHDLSYPTGQSVNDFYDQQKHIKYCTVQQLVRHLHPGHYMAKIDLKSAYRSVPIRPADYRLVGLAWRFDSDSQDSLLCDTRLPFGAKAACEVFHRLSAAVTRHMHRLGFSATVNYLDDWAVAGKSESEAFAAFNCLLDILQRLGFAINWDKVVRPTQCIDFLGVRINTATGTKSLPEEKALETTKLLTQTCSETRVHMRSAQKLIGKLGWFCQIVPHVRVFLRPLFDWLTTAVDCKLWVTDETRANLSWWLRALAWLPPVPLWPRFDEEFAMETDSSRSGAAAVIWGAESFWSVIDWELDCGGVFKDVHINFKEALAPLLIILHRRSQLKNCKIVIYTDSTAAAGMINRLSCRDPRFLQVYQTVALLCTRNSISLEAFHLPGRMQIFADAASRMFASQSELINFCCRYYRRPRPPETPPARRAVSARHLCRLGLAENSWRSYLSQLRSWEAFCVSAGRPSSPADGDLLCRYIAHLVSTRLRSFSSLRSYIHAVSFLHQATGAPDPAKDFTVQLALRGAKRHLGLRCKQAKPLTIEHLKSIHQQLPRSISSADLRAAFWAALLVGWWGMLRLGDFLSTRGSRSVSRACLSASPGCWKLTLPKSKTNQFGSTPHVVLLPPVQESPLCPVRALLSHLHLSPASDPRAPFFGYGHGGELSASQFISCLRACLAACGLPAAGFSGHSIRRGGASFCHQIGLSESDVRALGGWRSDAVLRYFSASSALSRRQRSASFMASQLQAAVYRWSSTHGELKHENKDTTLGFLTNHLEAGLKKIMGKVSKMLEDALQERILIMDGAMGTMVQQLHLEENDFRGEEFAQHSKSLKGNNDLLTLVKPDAVYNIHKQYLAAGSDIIETNTFSATSIAQADYDLSHLAYRLNAEAARIARRACDDIEAADLAAGLPARPRFVAGALGPTNRTLSISPSVERPDYRNITFEQLVEAYSDQTRGLLDGGADLLLVETIFDTANAKAAIFAIESLFDSGAYDRVPLLVSGTIVDRSGRTLSGQTTEAFVASVSHGRPLCLGLNCALGASEMRPFIERLGLATPAYVLCYPNAGLPNTFGEYDETPAMMAANLETFAKDGLVNLVGGCCGTTPAHISAIAKAVRPHMPRTRPNPHPNALVLSGLEASIVTKETNFLNIGERCNVAGSRKFCRLIKTNAFDEALSVAKEQVENGAQVLDVNVDDGMLDGPACMTRFLNLISSEPDVAVLPLCIDSSNFEIIEAGLRCCQGKCIVNSISLKEGEDDFLRKASLVKRYGAAVVVMAFDEQGQAADLDRKVEICQRSYRLLTEKIKFNPNDIIFDPNILTIATGMDEHNNYAMDFIGACRFIKSTLPGARVSGGVSNLSFSFRGKDSLREAMHSVFLYHAIAAGMDMGIVNAGCLPLYSDIQPDLLELCEDLILNRRPEATERMLTYAQSLQAGSGGRRDEDPAAEAWRSGDVETRLEHALVHGIDRFVVQDVEEARLCTEKYSRPLHIIEGPLMRGMSIVGDLFGSGKMFLPQVIKSARVMKKAVGHLVPFMEAERLAACASSGVEDDGQPKYAGTVIMATVKGDVHDIGKNIVSVVLGCNNYKVVDLGVMTPCERILEAAMSERADIIGLSGLITPSLDEMIHVAREMQRCGMTMPLLIGGATTSRQHTAVKIAPRYTTSPVVHVADASKAVVVVGALLDSQMSLDFAEETAEEYAVIRDEHYAGLQLLPYIDWKPFFDVWQLRGRYPNRGYPAIFRDERVGAQAKQVFDDAQALLARIIKEKLLRAAASVAFYPAYAEGDDIVLTKPEGDSSDRLACLRGLRQQAVREQHDSCASISDFVRPGPPESGAEPLDYVGVFAVTAGLGCDQLCAEFEAASDDYNSIMAKALADRLAEALAERMHLLVRHRLYDGIRPAPGYPSQPDHTEKRTLWELAKPEQVGIELSDTLAMMPAASVSGVYLAHPQSYYFAVGKIEKDQVEDYASRKGISVDEAERQLGTILAYSDE</sequence>
<evidence type="ECO:0000259" key="25">
    <source>
        <dbReference type="PROSITE" id="PS50800"/>
    </source>
</evidence>
<dbReference type="Pfam" id="PF00809">
    <property type="entry name" value="Pterin_bind"/>
    <property type="match status" value="1"/>
</dbReference>
<keyword evidence="14" id="KW-0238">DNA-binding</keyword>
<dbReference type="GO" id="GO:0031419">
    <property type="term" value="F:cobalamin binding"/>
    <property type="evidence" value="ECO:0007669"/>
    <property type="project" value="UniProtKB-KW"/>
</dbReference>
<keyword evidence="13 22" id="KW-0862">Zinc</keyword>
<dbReference type="SUPFAM" id="SSF47823">
    <property type="entry name" value="lambda integrase-like, N-terminal domain"/>
    <property type="match status" value="1"/>
</dbReference>
<evidence type="ECO:0000259" key="29">
    <source>
        <dbReference type="PROSITE" id="PS50974"/>
    </source>
</evidence>
<keyword evidence="15" id="KW-0486">Methionine biosynthesis</keyword>
<evidence type="ECO:0000256" key="6">
    <source>
        <dbReference type="ARBA" id="ARBA00022603"/>
    </source>
</evidence>
<feature type="domain" description="Hcy-binding" evidence="27">
    <location>
        <begin position="1323"/>
        <end position="1649"/>
    </location>
</feature>
<dbReference type="InterPro" id="IPR036361">
    <property type="entry name" value="SAP_dom_sf"/>
</dbReference>
<keyword evidence="7" id="KW-0028">Amino-acid biosynthesis</keyword>
<dbReference type="SMART" id="SM00513">
    <property type="entry name" value="SAP"/>
    <property type="match status" value="1"/>
</dbReference>
<evidence type="ECO:0000256" key="9">
    <source>
        <dbReference type="ARBA" id="ARBA00022679"/>
    </source>
</evidence>
<dbReference type="FunFam" id="1.10.1240.10:FF:000001">
    <property type="entry name" value="Methionine synthase"/>
    <property type="match status" value="1"/>
</dbReference>
<evidence type="ECO:0000259" key="27">
    <source>
        <dbReference type="PROSITE" id="PS50970"/>
    </source>
</evidence>
<dbReference type="PANTHER" id="PTHR45833">
    <property type="entry name" value="METHIONINE SYNTHASE"/>
    <property type="match status" value="1"/>
</dbReference>
<keyword evidence="6 21" id="KW-0489">Methyltransferase</keyword>
<evidence type="ECO:0000313" key="32">
    <source>
        <dbReference type="Proteomes" id="UP000095280"/>
    </source>
</evidence>
<dbReference type="InterPro" id="IPR004223">
    <property type="entry name" value="VitB12-dep_Met_synth_activ_dom"/>
</dbReference>
<dbReference type="Gene3D" id="1.10.1240.10">
    <property type="entry name" value="Methionine synthase domain"/>
    <property type="match status" value="1"/>
</dbReference>
<feature type="binding site" evidence="20">
    <location>
        <position position="1634"/>
    </location>
    <ligand>
        <name>Zn(2+)</name>
        <dbReference type="ChEBI" id="CHEBI:29105"/>
    </ligand>
</feature>
<dbReference type="SUPFAM" id="SSF82282">
    <property type="entry name" value="Homocysteine S-methyltransferase"/>
    <property type="match status" value="1"/>
</dbReference>
<dbReference type="InterPro" id="IPR036594">
    <property type="entry name" value="Meth_synthase_dom"/>
</dbReference>
<evidence type="ECO:0000256" key="23">
    <source>
        <dbReference type="SAM" id="MobiDB-lite"/>
    </source>
</evidence>
<dbReference type="Gene3D" id="1.10.443.10">
    <property type="entry name" value="Intergrase catalytic core"/>
    <property type="match status" value="1"/>
</dbReference>
<evidence type="ECO:0000259" key="31">
    <source>
        <dbReference type="PROSITE" id="PS51337"/>
    </source>
</evidence>
<dbReference type="Proteomes" id="UP000095280">
    <property type="component" value="Unplaced"/>
</dbReference>
<dbReference type="Gene3D" id="1.10.150.130">
    <property type="match status" value="1"/>
</dbReference>
<dbReference type="PROSITE" id="PS51337">
    <property type="entry name" value="B12_BINDING_NTER"/>
    <property type="match status" value="1"/>
</dbReference>
<dbReference type="Gene3D" id="3.20.20.20">
    <property type="entry name" value="Dihydropteroate synthase-like"/>
    <property type="match status" value="1"/>
</dbReference>